<evidence type="ECO:0000259" key="8">
    <source>
        <dbReference type="PROSITE" id="PS00388"/>
    </source>
</evidence>
<evidence type="ECO:0000313" key="9">
    <source>
        <dbReference type="EMBL" id="CAG7883174.1"/>
    </source>
</evidence>
<name>A0A3P6ADX6_BRACM</name>
<dbReference type="Gramene" id="A03p45170.2_BraZ1">
    <property type="protein sequence ID" value="A03p45170.2_BraZ1.CDS"/>
    <property type="gene ID" value="A03g45170.2_BraZ1"/>
</dbReference>
<dbReference type="GO" id="GO:0005737">
    <property type="term" value="C:cytoplasm"/>
    <property type="evidence" value="ECO:0007669"/>
    <property type="project" value="UniProtKB-SubCell"/>
</dbReference>
<dbReference type="EMBL" id="LS974619">
    <property type="protein sequence ID" value="CAG7883174.1"/>
    <property type="molecule type" value="Genomic_DNA"/>
</dbReference>
<dbReference type="AlphaFoldDB" id="A0A3P6ADX6"/>
<evidence type="ECO:0000256" key="5">
    <source>
        <dbReference type="PROSITE-ProRule" id="PRU00808"/>
    </source>
</evidence>
<feature type="transmembrane region" description="Helical" evidence="7">
    <location>
        <begin position="147"/>
        <end position="168"/>
    </location>
</feature>
<dbReference type="InterPro" id="IPR050115">
    <property type="entry name" value="Proteasome_alpha"/>
</dbReference>
<keyword evidence="7" id="KW-1133">Transmembrane helix</keyword>
<dbReference type="Proteomes" id="UP000694005">
    <property type="component" value="Chromosome A03"/>
</dbReference>
<keyword evidence="4 6" id="KW-0539">Nucleus</keyword>
<keyword evidence="2 6" id="KW-0963">Cytoplasm</keyword>
<dbReference type="InterPro" id="IPR023332">
    <property type="entry name" value="Proteasome_alpha-type"/>
</dbReference>
<comment type="subunit">
    <text evidence="6">Component of the 20S core complex of the 26S proteasome. The 26S proteasome is composed of a core protease (CP), known as the 20S proteasome, capped at one or both ends by the 19S regulatory particle (RP/PA700). The 20S proteasome core is composed of 28 subunits that are arranged in four stacked rings, resulting in a barrel-shaped structure. The two end rings are each formed by seven alpha subunits, and the two central rings are each formed by seven beta subunits. The catalytic chamber with the active sites is on the inside of the barrel.</text>
</comment>
<keyword evidence="7" id="KW-0472">Membrane</keyword>
<reference evidence="10" key="1">
    <citation type="submission" date="2018-11" db="EMBL/GenBank/DDBJ databases">
        <authorList>
            <consortium name="Genoscope - CEA"/>
            <person name="William W."/>
        </authorList>
    </citation>
    <scope>NUCLEOTIDE SEQUENCE</scope>
</reference>
<gene>
    <name evidence="10" type="ORF">BRAA03T13619Z</name>
    <name evidence="9" type="ORF">BRAPAZ1V2_A03P45170.2</name>
</gene>
<keyword evidence="3 5" id="KW-0647">Proteasome</keyword>
<dbReference type="InterPro" id="IPR029055">
    <property type="entry name" value="Ntn_hydrolases_N"/>
</dbReference>
<dbReference type="Pfam" id="PF10584">
    <property type="entry name" value="Proteasome_A_N"/>
    <property type="match status" value="1"/>
</dbReference>
<evidence type="ECO:0000256" key="1">
    <source>
        <dbReference type="ARBA" id="ARBA00002000"/>
    </source>
</evidence>
<sequence length="277" mass="31035">MSRGSGGGYDRHITIFSPEGRLFQVEYAFKAVKAAGITSIGVRGKDSVCVVTQKKVPDKLLDESSVSHLFPVTKYLGLLATGMTADSRSLVTQARNEAAEFRFQYGYEMPADILAKWIADKSQVYTQHAYMRPLGVGKFCIHSLPYLFAYLHIYLLCLILVFVCLYEVAMVLGMDEERGPLLYKCDPAGHFYGHKATSAGMKEQEAINFLEKKMKENPAFTYDETVQTAISALQSVLQEDFKATEIEVGVVRADNPIFRCLETEEIEEHLTAISERD</sequence>
<dbReference type="PROSITE" id="PS00388">
    <property type="entry name" value="PROTEASOME_ALPHA_1"/>
    <property type="match status" value="1"/>
</dbReference>
<evidence type="ECO:0000256" key="4">
    <source>
        <dbReference type="ARBA" id="ARBA00023242"/>
    </source>
</evidence>
<evidence type="ECO:0000256" key="3">
    <source>
        <dbReference type="ARBA" id="ARBA00022942"/>
    </source>
</evidence>
<dbReference type="Gene3D" id="3.60.20.10">
    <property type="entry name" value="Glutamine Phosphoribosylpyrophosphate, subunit 1, domain 1"/>
    <property type="match status" value="1"/>
</dbReference>
<dbReference type="SMART" id="SM00948">
    <property type="entry name" value="Proteasome_A_N"/>
    <property type="match status" value="1"/>
</dbReference>
<feature type="domain" description="Proteasome alpha-type subunits" evidence="8">
    <location>
        <begin position="9"/>
        <end position="31"/>
    </location>
</feature>
<evidence type="ECO:0000256" key="7">
    <source>
        <dbReference type="SAM" id="Phobius"/>
    </source>
</evidence>
<dbReference type="GO" id="GO:0006511">
    <property type="term" value="P:ubiquitin-dependent protein catabolic process"/>
    <property type="evidence" value="ECO:0007669"/>
    <property type="project" value="InterPro"/>
</dbReference>
<dbReference type="InterPro" id="IPR034642">
    <property type="entry name" value="Proteasome_subunit_alpha6"/>
</dbReference>
<dbReference type="GO" id="GO:0005634">
    <property type="term" value="C:nucleus"/>
    <property type="evidence" value="ECO:0007669"/>
    <property type="project" value="UniProtKB-SubCell"/>
</dbReference>
<dbReference type="PROSITE" id="PS51475">
    <property type="entry name" value="PROTEASOME_ALPHA_2"/>
    <property type="match status" value="1"/>
</dbReference>
<evidence type="ECO:0000256" key="2">
    <source>
        <dbReference type="ARBA" id="ARBA00022490"/>
    </source>
</evidence>
<dbReference type="PANTHER" id="PTHR11599">
    <property type="entry name" value="PROTEASOME SUBUNIT ALPHA/BETA"/>
    <property type="match status" value="1"/>
</dbReference>
<dbReference type="Pfam" id="PF00227">
    <property type="entry name" value="Proteasome"/>
    <property type="match status" value="2"/>
</dbReference>
<dbReference type="InterPro" id="IPR001353">
    <property type="entry name" value="Proteasome_sua/b"/>
</dbReference>
<evidence type="ECO:0000313" key="10">
    <source>
        <dbReference type="EMBL" id="VDC82401.1"/>
    </source>
</evidence>
<dbReference type="SUPFAM" id="SSF56235">
    <property type="entry name" value="N-terminal nucleophile aminohydrolases (Ntn hydrolases)"/>
    <property type="match status" value="1"/>
</dbReference>
<dbReference type="GO" id="GO:0019773">
    <property type="term" value="C:proteasome core complex, alpha-subunit complex"/>
    <property type="evidence" value="ECO:0007669"/>
    <property type="project" value="UniProtKB-UniRule"/>
</dbReference>
<comment type="function">
    <text evidence="1">The proteasome is a multicatalytic proteinase complex which is characterized by its ability to cleave peptides with Arg, Phe, Tyr, Leu, and Glu adjacent to the leaving group at neutral or slightly basic pH. The proteasome has an ATP-dependent proteolytic activity.</text>
</comment>
<keyword evidence="7" id="KW-0812">Transmembrane</keyword>
<dbReference type="InterPro" id="IPR000426">
    <property type="entry name" value="Proteasome_asu_N"/>
</dbReference>
<comment type="subcellular location">
    <subcellularLocation>
        <location evidence="6">Cytoplasm</location>
    </subcellularLocation>
    <subcellularLocation>
        <location evidence="6">Nucleus</location>
    </subcellularLocation>
</comment>
<organism evidence="10">
    <name type="scientific">Brassica campestris</name>
    <name type="common">Field mustard</name>
    <dbReference type="NCBI Taxonomy" id="3711"/>
    <lineage>
        <taxon>Eukaryota</taxon>
        <taxon>Viridiplantae</taxon>
        <taxon>Streptophyta</taxon>
        <taxon>Embryophyta</taxon>
        <taxon>Tracheophyta</taxon>
        <taxon>Spermatophyta</taxon>
        <taxon>Magnoliopsida</taxon>
        <taxon>eudicotyledons</taxon>
        <taxon>Gunneridae</taxon>
        <taxon>Pentapetalae</taxon>
        <taxon>rosids</taxon>
        <taxon>malvids</taxon>
        <taxon>Brassicales</taxon>
        <taxon>Brassicaceae</taxon>
        <taxon>Brassiceae</taxon>
        <taxon>Brassica</taxon>
    </lineage>
</organism>
<accession>A0A3P6ADX6</accession>
<evidence type="ECO:0000256" key="6">
    <source>
        <dbReference type="RuleBase" id="RU000551"/>
    </source>
</evidence>
<proteinExistence type="inferred from homology"/>
<dbReference type="EMBL" id="LR031572">
    <property type="protein sequence ID" value="VDC82401.1"/>
    <property type="molecule type" value="Genomic_DNA"/>
</dbReference>
<dbReference type="CDD" id="cd03754">
    <property type="entry name" value="proteasome_alpha_type_6"/>
    <property type="match status" value="1"/>
</dbReference>
<comment type="similarity">
    <text evidence="5 6">Belongs to the peptidase T1A family.</text>
</comment>
<protein>
    <recommendedName>
        <fullName evidence="6">Proteasome subunit alpha type</fullName>
    </recommendedName>
</protein>